<name>R8VXQ6_9FIRM</name>
<evidence type="ECO:0000313" key="3">
    <source>
        <dbReference type="Proteomes" id="UP000013981"/>
    </source>
</evidence>
<evidence type="ECO:0000256" key="1">
    <source>
        <dbReference type="SAM" id="Phobius"/>
    </source>
</evidence>
<accession>R8VXQ6</accession>
<protein>
    <submittedName>
        <fullName evidence="2">Uncharacterized protein</fullName>
    </submittedName>
</protein>
<organism evidence="2 3">
    <name type="scientific">Butyricicoccus pullicaecorum 1.2</name>
    <dbReference type="NCBI Taxonomy" id="1203606"/>
    <lineage>
        <taxon>Bacteria</taxon>
        <taxon>Bacillati</taxon>
        <taxon>Bacillota</taxon>
        <taxon>Clostridia</taxon>
        <taxon>Eubacteriales</taxon>
        <taxon>Butyricicoccaceae</taxon>
        <taxon>Butyricicoccus</taxon>
    </lineage>
</organism>
<sequence>MSSIPCGKGGEVCLIPKGKEVNAVYAKMLRIAIFVVLFAGLFLTYAK</sequence>
<keyword evidence="1" id="KW-1133">Transmembrane helix</keyword>
<proteinExistence type="predicted"/>
<keyword evidence="1" id="KW-0472">Membrane</keyword>
<comment type="caution">
    <text evidence="2">The sequence shown here is derived from an EMBL/GenBank/DDBJ whole genome shotgun (WGS) entry which is preliminary data.</text>
</comment>
<gene>
    <name evidence="2" type="ORF">HMPREF1526_02684</name>
</gene>
<keyword evidence="1" id="KW-0812">Transmembrane</keyword>
<dbReference type="EMBL" id="AQOB01000013">
    <property type="protein sequence ID" value="EOQ35717.1"/>
    <property type="molecule type" value="Genomic_DNA"/>
</dbReference>
<reference evidence="2 3" key="1">
    <citation type="submission" date="2013-01" db="EMBL/GenBank/DDBJ databases">
        <title>The Genome Sequence of Butyricicoccus pullicaecorum 1.2.</title>
        <authorList>
            <consortium name="The Broad Institute Genome Sequencing Platform"/>
            <person name="Earl A."/>
            <person name="Ward D."/>
            <person name="Feldgarden M."/>
            <person name="Gevers D."/>
            <person name="Van Immerseel F."/>
            <person name="Eeckhaut V."/>
            <person name="Walker B."/>
            <person name="Young S.K."/>
            <person name="Zeng Q."/>
            <person name="Gargeya S."/>
            <person name="Fitzgerald M."/>
            <person name="Haas B."/>
            <person name="Abouelleil A."/>
            <person name="Alvarado L."/>
            <person name="Arachchi H.M."/>
            <person name="Berlin A.M."/>
            <person name="Chapman S.B."/>
            <person name="Dewar J."/>
            <person name="Goldberg J."/>
            <person name="Griggs A."/>
            <person name="Gujja S."/>
            <person name="Hansen M."/>
            <person name="Howarth C."/>
            <person name="Imamovic A."/>
            <person name="Larimer J."/>
            <person name="McCowan C."/>
            <person name="Murphy C."/>
            <person name="Neiman D."/>
            <person name="Pearson M."/>
            <person name="Priest M."/>
            <person name="Roberts A."/>
            <person name="Saif S."/>
            <person name="Shea T."/>
            <person name="Sisk P."/>
            <person name="Sykes S."/>
            <person name="Wortman J."/>
            <person name="Nusbaum C."/>
            <person name="Birren B."/>
        </authorList>
    </citation>
    <scope>NUCLEOTIDE SEQUENCE [LARGE SCALE GENOMIC DNA]</scope>
    <source>
        <strain evidence="2 3">1.2</strain>
    </source>
</reference>
<dbReference type="Proteomes" id="UP000013981">
    <property type="component" value="Unassembled WGS sequence"/>
</dbReference>
<keyword evidence="3" id="KW-1185">Reference proteome</keyword>
<evidence type="ECO:0000313" key="2">
    <source>
        <dbReference type="EMBL" id="EOQ35717.1"/>
    </source>
</evidence>
<dbReference type="PATRIC" id="fig|1203606.4.peg.2635"/>
<dbReference type="AlphaFoldDB" id="R8VXQ6"/>
<dbReference type="HOGENOM" id="CLU_3165738_0_0_9"/>
<feature type="transmembrane region" description="Helical" evidence="1">
    <location>
        <begin position="28"/>
        <end position="46"/>
    </location>
</feature>